<sequence>MVENAVKEFIGELRRSLTSTAERSEALRISVTSSSMNAINSPKFALESASEIGRRADRLQAEANRFDVFCSASPSMQSLTKVILSALDEGDKLISQMEMGFSEYGYVPPSYPETEKRPSTADDELDDLLRVEESPETTIAKERKDLIEVEDELNKTPSLADFGISRAEVENLVKATTQKNKPKEQPDDSDSSQLLSDHGPSPPLETELVPEFDEPKIVAEEELSREVRTTLDFDESEIDDIVPEERYKTMVSAFTRSRAPVEMIRSIVSRLRKKYGSDASEIFISQEELNKELSVESTSAKALSLALTQMKLVAIKRTPTDCGYLWCGGFPVLT</sequence>
<gene>
    <name evidence="2" type="ORF">RMAR00112_LOCUS5921</name>
</gene>
<evidence type="ECO:0008006" key="3">
    <source>
        <dbReference type="Google" id="ProtNLM"/>
    </source>
</evidence>
<evidence type="ECO:0000313" key="2">
    <source>
        <dbReference type="EMBL" id="CAE0037964.1"/>
    </source>
</evidence>
<organism evidence="2">
    <name type="scientific">Rhodosorus marinus</name>
    <dbReference type="NCBI Taxonomy" id="101924"/>
    <lineage>
        <taxon>Eukaryota</taxon>
        <taxon>Rhodophyta</taxon>
        <taxon>Stylonematophyceae</taxon>
        <taxon>Stylonematales</taxon>
        <taxon>Stylonemataceae</taxon>
        <taxon>Rhodosorus</taxon>
    </lineage>
</organism>
<evidence type="ECO:0000256" key="1">
    <source>
        <dbReference type="SAM" id="MobiDB-lite"/>
    </source>
</evidence>
<accession>A0A7S2ZHA2</accession>
<dbReference type="AlphaFoldDB" id="A0A7S2ZHA2"/>
<reference evidence="2" key="1">
    <citation type="submission" date="2021-01" db="EMBL/GenBank/DDBJ databases">
        <authorList>
            <person name="Corre E."/>
            <person name="Pelletier E."/>
            <person name="Niang G."/>
            <person name="Scheremetjew M."/>
            <person name="Finn R."/>
            <person name="Kale V."/>
            <person name="Holt S."/>
            <person name="Cochrane G."/>
            <person name="Meng A."/>
            <person name="Brown T."/>
            <person name="Cohen L."/>
        </authorList>
    </citation>
    <scope>NUCLEOTIDE SEQUENCE</scope>
    <source>
        <strain evidence="2">CCMP 769</strain>
    </source>
</reference>
<name>A0A7S2ZHA2_9RHOD</name>
<protein>
    <recommendedName>
        <fullName evidence="3">Spindle and kinetochore-associated protein 3</fullName>
    </recommendedName>
</protein>
<feature type="region of interest" description="Disordered" evidence="1">
    <location>
        <begin position="175"/>
        <end position="211"/>
    </location>
</feature>
<dbReference type="EMBL" id="HBHW01007882">
    <property type="protein sequence ID" value="CAE0037964.1"/>
    <property type="molecule type" value="Transcribed_RNA"/>
</dbReference>
<proteinExistence type="predicted"/>